<dbReference type="RefSeq" id="WP_003553832.1">
    <property type="nucleotide sequence ID" value="NZ_CABKOL010000102.1"/>
</dbReference>
<gene>
    <name evidence="1" type="ORF">GQR93_07255</name>
</gene>
<dbReference type="GeneID" id="69058155"/>
<organism evidence="1 2">
    <name type="scientific">Lentilactobacillus hilgardii</name>
    <name type="common">Lactobacillus hilgardii</name>
    <dbReference type="NCBI Taxonomy" id="1588"/>
    <lineage>
        <taxon>Bacteria</taxon>
        <taxon>Bacillati</taxon>
        <taxon>Bacillota</taxon>
        <taxon>Bacilli</taxon>
        <taxon>Lactobacillales</taxon>
        <taxon>Lactobacillaceae</taxon>
        <taxon>Lentilactobacillus</taxon>
    </lineage>
</organism>
<protein>
    <submittedName>
        <fullName evidence="1">Uncharacterized protein</fullName>
    </submittedName>
</protein>
<dbReference type="EMBL" id="CP047121">
    <property type="protein sequence ID" value="QHB51997.1"/>
    <property type="molecule type" value="Genomic_DNA"/>
</dbReference>
<dbReference type="AlphaFoldDB" id="A0A6P1E452"/>
<sequence>MKYKGVEKEMELFKVRFINKIRPDTIEIRYRAVLESHASETIFEGSQLFHRDFLKPQLLKTGEVALRAIGNIFSAIPDNLVLDQLSFEQSHDRSVLEVPSKSSFDQFIINQNQLDRVQTHQNKDGKAIIDTKMITELRIG</sequence>
<name>A0A6P1E452_LENHI</name>
<accession>A0A6P1E452</accession>
<evidence type="ECO:0000313" key="1">
    <source>
        <dbReference type="EMBL" id="QHB51997.1"/>
    </source>
</evidence>
<dbReference type="Proteomes" id="UP000465035">
    <property type="component" value="Chromosome"/>
</dbReference>
<reference evidence="1 2" key="1">
    <citation type="submission" date="2019-12" db="EMBL/GenBank/DDBJ databases">
        <title>Lactobacillus hilgardii FLUB.</title>
        <authorList>
            <person name="Gustaw K."/>
        </authorList>
    </citation>
    <scope>NUCLEOTIDE SEQUENCE [LARGE SCALE GENOMIC DNA]</scope>
    <source>
        <strain evidence="1 2">FLUB</strain>
    </source>
</reference>
<evidence type="ECO:0000313" key="2">
    <source>
        <dbReference type="Proteomes" id="UP000465035"/>
    </source>
</evidence>
<proteinExistence type="predicted"/>